<reference evidence="2 3" key="1">
    <citation type="submission" date="2020-12" db="EMBL/GenBank/DDBJ databases">
        <title>Novel Thalassolituus-related marine hydrocarbonoclastic bacteria mediated algae-derived hydrocarbons mineralization in twilight zone of the northern South China Sea.</title>
        <authorList>
            <person name="Dong C."/>
        </authorList>
    </citation>
    <scope>NUCLEOTIDE SEQUENCE [LARGE SCALE GENOMIC DNA]</scope>
    <source>
        <strain evidence="2 3">IMCC1826</strain>
    </source>
</reference>
<dbReference type="EMBL" id="JAEDAH010000020">
    <property type="protein sequence ID" value="MCA6062897.1"/>
    <property type="molecule type" value="Genomic_DNA"/>
</dbReference>
<name>A0ABS7ZP86_9GAMM</name>
<organism evidence="2 3">
    <name type="scientific">Thalassolituus marinus</name>
    <dbReference type="NCBI Taxonomy" id="671053"/>
    <lineage>
        <taxon>Bacteria</taxon>
        <taxon>Pseudomonadati</taxon>
        <taxon>Pseudomonadota</taxon>
        <taxon>Gammaproteobacteria</taxon>
        <taxon>Oceanospirillales</taxon>
        <taxon>Oceanospirillaceae</taxon>
        <taxon>Thalassolituus</taxon>
    </lineage>
</organism>
<dbReference type="PANTHER" id="PTHR36966">
    <property type="entry name" value="REP-ASSOCIATED TYROSINE TRANSPOSASE"/>
    <property type="match status" value="1"/>
</dbReference>
<dbReference type="InterPro" id="IPR052715">
    <property type="entry name" value="RAYT_transposase"/>
</dbReference>
<dbReference type="InterPro" id="IPR036515">
    <property type="entry name" value="Transposase_17_sf"/>
</dbReference>
<dbReference type="SMART" id="SM01321">
    <property type="entry name" value="Y1_Tnp"/>
    <property type="match status" value="1"/>
</dbReference>
<evidence type="ECO:0000313" key="2">
    <source>
        <dbReference type="EMBL" id="MCA6062897.1"/>
    </source>
</evidence>
<evidence type="ECO:0000259" key="1">
    <source>
        <dbReference type="SMART" id="SM01321"/>
    </source>
</evidence>
<accession>A0ABS7ZP86</accession>
<comment type="caution">
    <text evidence="2">The sequence shown here is derived from an EMBL/GenBank/DDBJ whole genome shotgun (WGS) entry which is preliminary data.</text>
</comment>
<protein>
    <submittedName>
        <fullName evidence="2">Transposase</fullName>
    </submittedName>
</protein>
<feature type="domain" description="Transposase IS200-like" evidence="1">
    <location>
        <begin position="17"/>
        <end position="131"/>
    </location>
</feature>
<dbReference type="Pfam" id="PF01797">
    <property type="entry name" value="Y1_Tnp"/>
    <property type="match status" value="1"/>
</dbReference>
<sequence length="152" mass="17317">METNYGHRSLRKGRFSAANNIYFITAATVDRSPLFSEWLYARAAINGFTQTKLLGHSRLLCWVLMPDHVHWLIQLADDTKLSTLVGSMKSASARLTRRAGCSQNIWAPAFYDHALREEDDIRSVARYIAANPLRAGLVDRLGDYPYWDAVWL</sequence>
<dbReference type="Proteomes" id="UP000714380">
    <property type="component" value="Unassembled WGS sequence"/>
</dbReference>
<dbReference type="InterPro" id="IPR002686">
    <property type="entry name" value="Transposase_17"/>
</dbReference>
<evidence type="ECO:0000313" key="3">
    <source>
        <dbReference type="Proteomes" id="UP000714380"/>
    </source>
</evidence>
<gene>
    <name evidence="2" type="ORF">I9W95_04665</name>
</gene>
<dbReference type="PANTHER" id="PTHR36966:SF1">
    <property type="entry name" value="REP-ASSOCIATED TYROSINE TRANSPOSASE"/>
    <property type="match status" value="1"/>
</dbReference>
<keyword evidence="3" id="KW-1185">Reference proteome</keyword>
<dbReference type="SUPFAM" id="SSF143422">
    <property type="entry name" value="Transposase IS200-like"/>
    <property type="match status" value="1"/>
</dbReference>
<dbReference type="NCBIfam" id="NF047646">
    <property type="entry name" value="REP_Tyr_transpos"/>
    <property type="match status" value="1"/>
</dbReference>
<proteinExistence type="predicted"/>
<dbReference type="Gene3D" id="3.30.70.1290">
    <property type="entry name" value="Transposase IS200-like"/>
    <property type="match status" value="1"/>
</dbReference>
<dbReference type="RefSeq" id="WP_225672545.1">
    <property type="nucleotide sequence ID" value="NZ_JAEDAH010000020.1"/>
</dbReference>